<feature type="transmembrane region" description="Helical" evidence="10">
    <location>
        <begin position="167"/>
        <end position="184"/>
    </location>
</feature>
<dbReference type="GO" id="GO:0004671">
    <property type="term" value="F:protein C-terminal S-isoprenylcysteine carboxyl O-methyltransferase activity"/>
    <property type="evidence" value="ECO:0007669"/>
    <property type="project" value="UniProtKB-EC"/>
</dbReference>
<dbReference type="PANTHER" id="PTHR12714:SF9">
    <property type="entry name" value="PROTEIN-S-ISOPRENYLCYSTEINE O-METHYLTRANSFERASE"/>
    <property type="match status" value="1"/>
</dbReference>
<evidence type="ECO:0000256" key="2">
    <source>
        <dbReference type="ARBA" id="ARBA00009140"/>
    </source>
</evidence>
<keyword evidence="10" id="KW-0256">Endoplasmic reticulum</keyword>
<dbReference type="PANTHER" id="PTHR12714">
    <property type="entry name" value="PROTEIN-S ISOPRENYLCYSTEINE O-METHYLTRANSFERASE"/>
    <property type="match status" value="1"/>
</dbReference>
<dbReference type="InterPro" id="IPR007269">
    <property type="entry name" value="ICMT_MeTrfase"/>
</dbReference>
<name>A0A7S1B6U8_9STRA</name>
<dbReference type="EC" id="2.1.1.100" evidence="3 10"/>
<feature type="transmembrane region" description="Helical" evidence="10">
    <location>
        <begin position="227"/>
        <end position="250"/>
    </location>
</feature>
<keyword evidence="4 10" id="KW-0489">Methyltransferase</keyword>
<keyword evidence="8 10" id="KW-1133">Transmembrane helix</keyword>
<evidence type="ECO:0000256" key="3">
    <source>
        <dbReference type="ARBA" id="ARBA00012151"/>
    </source>
</evidence>
<comment type="subcellular location">
    <subcellularLocation>
        <location evidence="10">Endoplasmic reticulum membrane</location>
        <topology evidence="10">Multi-pass membrane protein</topology>
    </subcellularLocation>
    <subcellularLocation>
        <location evidence="1">Membrane</location>
        <topology evidence="1">Multi-pass membrane protein</topology>
    </subcellularLocation>
</comment>
<evidence type="ECO:0000256" key="9">
    <source>
        <dbReference type="ARBA" id="ARBA00023136"/>
    </source>
</evidence>
<keyword evidence="5" id="KW-0808">Transferase</keyword>
<organism evidence="11">
    <name type="scientific">Corethron hystrix</name>
    <dbReference type="NCBI Taxonomy" id="216773"/>
    <lineage>
        <taxon>Eukaryota</taxon>
        <taxon>Sar</taxon>
        <taxon>Stramenopiles</taxon>
        <taxon>Ochrophyta</taxon>
        <taxon>Bacillariophyta</taxon>
        <taxon>Coscinodiscophyceae</taxon>
        <taxon>Corethrophycidae</taxon>
        <taxon>Corethrales</taxon>
        <taxon>Corethraceae</taxon>
        <taxon>Corethron</taxon>
    </lineage>
</organism>
<evidence type="ECO:0000256" key="10">
    <source>
        <dbReference type="RuleBase" id="RU362022"/>
    </source>
</evidence>
<dbReference type="GO" id="GO:0005789">
    <property type="term" value="C:endoplasmic reticulum membrane"/>
    <property type="evidence" value="ECO:0007669"/>
    <property type="project" value="UniProtKB-SubCell"/>
</dbReference>
<reference evidence="11" key="1">
    <citation type="submission" date="2021-01" db="EMBL/GenBank/DDBJ databases">
        <authorList>
            <person name="Corre E."/>
            <person name="Pelletier E."/>
            <person name="Niang G."/>
            <person name="Scheremetjew M."/>
            <person name="Finn R."/>
            <person name="Kale V."/>
            <person name="Holt S."/>
            <person name="Cochrane G."/>
            <person name="Meng A."/>
            <person name="Brown T."/>
            <person name="Cohen L."/>
        </authorList>
    </citation>
    <scope>NUCLEOTIDE SEQUENCE</scope>
    <source>
        <strain evidence="11">308</strain>
    </source>
</reference>
<protein>
    <recommendedName>
        <fullName evidence="3 10">Protein-S-isoprenylcysteine O-methyltransferase</fullName>
        <ecNumber evidence="3 10">2.1.1.100</ecNumber>
    </recommendedName>
</protein>
<proteinExistence type="inferred from homology"/>
<comment type="similarity">
    <text evidence="2 10">Belongs to the class VI-like SAM-binding methyltransferase superfamily. Isoprenylcysteine carboxyl methyltransferase family.</text>
</comment>
<comment type="catalytic activity">
    <reaction evidence="10">
        <text>[protein]-C-terminal S-[(2E,6E)-farnesyl]-L-cysteine + S-adenosyl-L-methionine = [protein]-C-terminal S-[(2E,6E)-farnesyl]-L-cysteine methyl ester + S-adenosyl-L-homocysteine</text>
        <dbReference type="Rhea" id="RHEA:21672"/>
        <dbReference type="Rhea" id="RHEA-COMP:12125"/>
        <dbReference type="Rhea" id="RHEA-COMP:12126"/>
        <dbReference type="ChEBI" id="CHEBI:57856"/>
        <dbReference type="ChEBI" id="CHEBI:59789"/>
        <dbReference type="ChEBI" id="CHEBI:90510"/>
        <dbReference type="ChEBI" id="CHEBI:90511"/>
        <dbReference type="EC" id="2.1.1.100"/>
    </reaction>
</comment>
<sequence>MSHSHGESSASPNQLKRYDNKLGVVHLPKFLFLRDAVDSVQDTLNFSWAVKDRGWEQFNDSTKPGRVALLSSILSLLLGLHTPFLFSAHPTIVQWSWYMVSLSTFHLLEFFVTAVFHPLRTDPPVGGNAFLVNHSRTYTIAFFIAVAEFWMRKFVSAAFYQVSFHSWRISWFLGICLVVGGQFVRSLAMATAGSNFHHIVQVQRPDEHQLVTHGIYKYLRHPSYTGWFYWSIGTQLILCNPLSTILYGFVAHKFFAHRIPYEERALLRMYGKEYIEYVARSGIYIPGIGGVDVPLTDVGVVVSKKNG</sequence>
<dbReference type="GO" id="GO:0032259">
    <property type="term" value="P:methylation"/>
    <property type="evidence" value="ECO:0007669"/>
    <property type="project" value="UniProtKB-KW"/>
</dbReference>
<dbReference type="Gene3D" id="1.20.120.1630">
    <property type="match status" value="1"/>
</dbReference>
<feature type="transmembrane region" description="Helical" evidence="10">
    <location>
        <begin position="98"/>
        <end position="117"/>
    </location>
</feature>
<evidence type="ECO:0000313" key="11">
    <source>
        <dbReference type="EMBL" id="CAD8875664.1"/>
    </source>
</evidence>
<evidence type="ECO:0000256" key="1">
    <source>
        <dbReference type="ARBA" id="ARBA00004141"/>
    </source>
</evidence>
<keyword evidence="6 10" id="KW-0949">S-adenosyl-L-methionine</keyword>
<feature type="transmembrane region" description="Helical" evidence="10">
    <location>
        <begin position="137"/>
        <end position="155"/>
    </location>
</feature>
<evidence type="ECO:0000256" key="8">
    <source>
        <dbReference type="ARBA" id="ARBA00022989"/>
    </source>
</evidence>
<dbReference type="PROSITE" id="PS51564">
    <property type="entry name" value="SAM_ICMT"/>
    <property type="match status" value="1"/>
</dbReference>
<evidence type="ECO:0000256" key="5">
    <source>
        <dbReference type="ARBA" id="ARBA00022679"/>
    </source>
</evidence>
<evidence type="ECO:0000256" key="7">
    <source>
        <dbReference type="ARBA" id="ARBA00022692"/>
    </source>
</evidence>
<evidence type="ECO:0000256" key="4">
    <source>
        <dbReference type="ARBA" id="ARBA00022603"/>
    </source>
</evidence>
<dbReference type="Pfam" id="PF04140">
    <property type="entry name" value="ICMT"/>
    <property type="match status" value="1"/>
</dbReference>
<feature type="transmembrane region" description="Helical" evidence="10">
    <location>
        <begin position="67"/>
        <end position="86"/>
    </location>
</feature>
<dbReference type="EMBL" id="HBFR01004059">
    <property type="protein sequence ID" value="CAD8875664.1"/>
    <property type="molecule type" value="Transcribed_RNA"/>
</dbReference>
<keyword evidence="9 10" id="KW-0472">Membrane</keyword>
<gene>
    <name evidence="11" type="ORF">CHYS00102_LOCUS2840</name>
</gene>
<dbReference type="AlphaFoldDB" id="A0A7S1B6U8"/>
<keyword evidence="7 10" id="KW-0812">Transmembrane</keyword>
<dbReference type="InterPro" id="IPR025770">
    <property type="entry name" value="PPMT_MeTrfase"/>
</dbReference>
<evidence type="ECO:0000256" key="6">
    <source>
        <dbReference type="ARBA" id="ARBA00022691"/>
    </source>
</evidence>
<accession>A0A7S1B6U8</accession>